<sequence length="646" mass="73270">MSPTLPDPEDELAVLRHLARRFPDPESVVAEIARLSAELTLPKDTIHVISDVHGDDVKLRHVLNNASGTLRPLVERIFAGRKSPEELLELITLIFYPRETLDRLGTRIDDVEARKAFTRRVLPDLFEVIRALARRRSLGACRRAFPPSYADLLLELIQEPVGGRPPAYFEAVLDALLRQEEALRLVHLTARVLRGLAIDELILAGDCWDRGPRGDRVLNRLMRQPNLAFIWGNHDAAWFGACLGHEALIAHVLRISARYRRFSQLEEGYGITLQPLEALVRDQYADDPADAFRVKGTGLRDAETMRRMQKAAAIMQFKLEGQLAERNPQFELADRRLLHRMDLSDGTVEIAGRRYPLTDTHFPTLDPADPYSLSPAERACLDRIRASFLSSGTLWEHMKFLVARGSMYRIRDRHLIFHGCVPCDDLGEFLPLEIDGRPRAGKALYDALDELLVRVLHGRDPRDLDTLWYLWCGARSPLFGKDKIATFENDLVADPAPRHETKNPYFRLIHEPWFCDKVLEEFGVDPASGLIVNGHVPVKVEEGESPLKRSGKAVTIDGAFSQAYGDHGYTLVLEPGRTALALHHHFESVESAVTDGVDIIPEVTELRRWDPPRTVADTERGARIRREIALLERLADAYRRNRIRRV</sequence>
<evidence type="ECO:0000313" key="5">
    <source>
        <dbReference type="Proteomes" id="UP000280296"/>
    </source>
</evidence>
<protein>
    <submittedName>
        <fullName evidence="4">Fructose-bisphosphatase class III</fullName>
    </submittedName>
</protein>
<evidence type="ECO:0000313" key="4">
    <source>
        <dbReference type="EMBL" id="RUL83068.1"/>
    </source>
</evidence>
<dbReference type="HAMAP" id="MF_01854">
    <property type="entry name" value="FBPase_class3"/>
    <property type="match status" value="1"/>
</dbReference>
<comment type="caution">
    <text evidence="4">The sequence shown here is derived from an EMBL/GenBank/DDBJ whole genome shotgun (WGS) entry which is preliminary data.</text>
</comment>
<dbReference type="InterPro" id="IPR009164">
    <property type="entry name" value="FBPtase_class3"/>
</dbReference>
<dbReference type="SUPFAM" id="SSF56300">
    <property type="entry name" value="Metallo-dependent phosphatases"/>
    <property type="match status" value="2"/>
</dbReference>
<accession>A0A432MDQ6</accession>
<keyword evidence="1" id="KW-0378">Hydrolase</keyword>
<dbReference type="Gene3D" id="3.60.21.10">
    <property type="match status" value="1"/>
</dbReference>
<proteinExistence type="inferred from homology"/>
<reference evidence="4 5" key="2">
    <citation type="submission" date="2019-01" db="EMBL/GenBank/DDBJ databases">
        <title>Tautonia sociabilis, a novel thermotolerant planctomycete of Isosphaeraceae family, isolated from a 4000 m deep subterranean habitat.</title>
        <authorList>
            <person name="Kovaleva O.L."/>
            <person name="Elcheninov A.G."/>
            <person name="Van Heerden E."/>
            <person name="Toshchakov S.V."/>
            <person name="Novikov A."/>
            <person name="Bonch-Osmolovskaya E.A."/>
            <person name="Kublanov I.V."/>
        </authorList>
    </citation>
    <scope>NUCLEOTIDE SEQUENCE [LARGE SCALE GENOMIC DNA]</scope>
    <source>
        <strain evidence="4 5">GM2012</strain>
    </source>
</reference>
<dbReference type="OrthoDB" id="9779903at2"/>
<organism evidence="4 5">
    <name type="scientific">Tautonia sociabilis</name>
    <dbReference type="NCBI Taxonomy" id="2080755"/>
    <lineage>
        <taxon>Bacteria</taxon>
        <taxon>Pseudomonadati</taxon>
        <taxon>Planctomycetota</taxon>
        <taxon>Planctomycetia</taxon>
        <taxon>Isosphaerales</taxon>
        <taxon>Isosphaeraceae</taxon>
        <taxon>Tautonia</taxon>
    </lineage>
</organism>
<dbReference type="Pfam" id="PF06874">
    <property type="entry name" value="FBPase_2"/>
    <property type="match status" value="1"/>
</dbReference>
<evidence type="ECO:0000256" key="3">
    <source>
        <dbReference type="ARBA" id="ARBA00023277"/>
    </source>
</evidence>
<dbReference type="RefSeq" id="WP_126727761.1">
    <property type="nucleotide sequence ID" value="NZ_RYZH01000065.1"/>
</dbReference>
<keyword evidence="2" id="KW-0464">Manganese</keyword>
<evidence type="ECO:0000256" key="1">
    <source>
        <dbReference type="ARBA" id="ARBA00022801"/>
    </source>
</evidence>
<dbReference type="GO" id="GO:0042132">
    <property type="term" value="F:fructose 1,6-bisphosphate 1-phosphatase activity"/>
    <property type="evidence" value="ECO:0007669"/>
    <property type="project" value="InterPro"/>
</dbReference>
<reference evidence="4 5" key="1">
    <citation type="submission" date="2018-12" db="EMBL/GenBank/DDBJ databases">
        <authorList>
            <person name="Toschakov S.V."/>
        </authorList>
    </citation>
    <scope>NUCLEOTIDE SEQUENCE [LARGE SCALE GENOMIC DNA]</scope>
    <source>
        <strain evidence="4 5">GM2012</strain>
    </source>
</reference>
<dbReference type="AlphaFoldDB" id="A0A432MDQ6"/>
<gene>
    <name evidence="4" type="ORF">TsocGM_22770</name>
</gene>
<dbReference type="GO" id="GO:0006094">
    <property type="term" value="P:gluconeogenesis"/>
    <property type="evidence" value="ECO:0007669"/>
    <property type="project" value="InterPro"/>
</dbReference>
<dbReference type="Proteomes" id="UP000280296">
    <property type="component" value="Unassembled WGS sequence"/>
</dbReference>
<keyword evidence="5" id="KW-1185">Reference proteome</keyword>
<dbReference type="InterPro" id="IPR029052">
    <property type="entry name" value="Metallo-depent_PP-like"/>
</dbReference>
<evidence type="ECO:0000256" key="2">
    <source>
        <dbReference type="ARBA" id="ARBA00023211"/>
    </source>
</evidence>
<name>A0A432MDQ6_9BACT</name>
<keyword evidence="3" id="KW-0119">Carbohydrate metabolism</keyword>
<dbReference type="EMBL" id="RYZH01000065">
    <property type="protein sequence ID" value="RUL83068.1"/>
    <property type="molecule type" value="Genomic_DNA"/>
</dbReference>